<dbReference type="EMBL" id="LWMS01000045">
    <property type="protein sequence ID" value="PWL07716.1"/>
    <property type="molecule type" value="Genomic_DNA"/>
</dbReference>
<gene>
    <name evidence="1" type="ORF">ASJ82_06825</name>
    <name evidence="2" type="ORF">MSCUN_14690</name>
</gene>
<dbReference type="AlphaFoldDB" id="A0A2A2HEW1"/>
<dbReference type="RefSeq" id="WP_095608241.1">
    <property type="nucleotide sequence ID" value="NZ_CAUHCB010000005.1"/>
</dbReference>
<evidence type="ECO:0000313" key="4">
    <source>
        <dbReference type="Proteomes" id="UP000246004"/>
    </source>
</evidence>
<name>A0A2A2HEW1_9EURY</name>
<protein>
    <submittedName>
        <fullName evidence="2">Pseudomurein-binding repeat protein</fullName>
    </submittedName>
</protein>
<reference evidence="2 4" key="1">
    <citation type="submission" date="2016-04" db="EMBL/GenBank/DDBJ databases">
        <title>Genome sequence of Methanosphaera cuniculi DSM 4103.</title>
        <authorList>
            <person name="Poehlein A."/>
            <person name="Seedorf H."/>
            <person name="Daniel R."/>
        </authorList>
    </citation>
    <scope>NUCLEOTIDE SEQUENCE [LARGE SCALE GENOMIC DNA]</scope>
    <source>
        <strain evidence="2 4">DSM 4103</strain>
    </source>
</reference>
<evidence type="ECO:0000313" key="3">
    <source>
        <dbReference type="Proteomes" id="UP000217528"/>
    </source>
</evidence>
<evidence type="ECO:0000313" key="1">
    <source>
        <dbReference type="EMBL" id="PAV07895.1"/>
    </source>
</evidence>
<dbReference type="Proteomes" id="UP000246004">
    <property type="component" value="Unassembled WGS sequence"/>
</dbReference>
<accession>A0A2A2HEW1</accession>
<organism evidence="1 3">
    <name type="scientific">Methanosphaera cuniculi</name>
    <dbReference type="NCBI Taxonomy" id="1077256"/>
    <lineage>
        <taxon>Archaea</taxon>
        <taxon>Methanobacteriati</taxon>
        <taxon>Methanobacteriota</taxon>
        <taxon>Methanomada group</taxon>
        <taxon>Methanobacteria</taxon>
        <taxon>Methanobacteriales</taxon>
        <taxon>Methanobacteriaceae</taxon>
        <taxon>Methanosphaera</taxon>
    </lineage>
</organism>
<sequence>MKYKKQIKKELTKTEYSQFVKKVIDYNRQNGKMPEYIITQDDNTKIYKNEYVDAIENVNKFILENDREPEKVVIYEKKNSTL</sequence>
<reference evidence="1 3" key="2">
    <citation type="journal article" date="2017" name="BMC Genomics">
        <title>Genomic analysis of methanogenic archaea reveals a shift towards energy conservation.</title>
        <authorList>
            <person name="Gilmore S.P."/>
            <person name="Henske J.K."/>
            <person name="Sexton J.A."/>
            <person name="Solomon K.V."/>
            <person name="Seppala S."/>
            <person name="Yoo J.I."/>
            <person name="Huyett L.M."/>
            <person name="Pressman A."/>
            <person name="Cogan J.Z."/>
            <person name="Kivenson V."/>
            <person name="Peng X."/>
            <person name="Tan Y."/>
            <person name="Valentine D.L."/>
            <person name="O'Malley M.A."/>
        </authorList>
    </citation>
    <scope>NUCLEOTIDE SEQUENCE [LARGE SCALE GENOMIC DNA]</scope>
    <source>
        <strain evidence="1 3">1R-7</strain>
    </source>
</reference>
<proteinExistence type="predicted"/>
<dbReference type="Pfam" id="PF09373">
    <property type="entry name" value="PMBR"/>
    <property type="match status" value="2"/>
</dbReference>
<evidence type="ECO:0000313" key="2">
    <source>
        <dbReference type="EMBL" id="PWL07716.1"/>
    </source>
</evidence>
<dbReference type="InterPro" id="IPR018975">
    <property type="entry name" value="Pseudomurein-binding_repeat"/>
</dbReference>
<comment type="caution">
    <text evidence="1">The sequence shown here is derived from an EMBL/GenBank/DDBJ whole genome shotgun (WGS) entry which is preliminary data.</text>
</comment>
<dbReference type="EMBL" id="LMVN01000006">
    <property type="protein sequence ID" value="PAV07895.1"/>
    <property type="molecule type" value="Genomic_DNA"/>
</dbReference>
<keyword evidence="3" id="KW-1185">Reference proteome</keyword>
<dbReference type="Proteomes" id="UP000217528">
    <property type="component" value="Unassembled WGS sequence"/>
</dbReference>
<dbReference type="OrthoDB" id="79808at2157"/>